<dbReference type="InterPro" id="IPR025512">
    <property type="entry name" value="DUF4399"/>
</dbReference>
<evidence type="ECO:0000313" key="4">
    <source>
        <dbReference type="Proteomes" id="UP000003704"/>
    </source>
</evidence>
<gene>
    <name evidence="3" type="ORF">WQQ_37300</name>
</gene>
<sequence length="166" mass="17634">MKSYFATLSLLTLLATPVLAAEKTDKYADYKNMAKQQAGNYAAEKLNLPTASPAGARAYIISPKDGDTVTSPVTVVFGLSGMGVAPAGIKDVANVGHHHLLIDAPTVDFAAPLPMTDQIKHFGAGQTETQLALKPGTHKLQLVLGDWKHQPFNPSVQSEVITITVK</sequence>
<name>I8T3Q6_9GAMM</name>
<organism evidence="3 4">
    <name type="scientific">Hydrocarboniphaga effusa AP103</name>
    <dbReference type="NCBI Taxonomy" id="1172194"/>
    <lineage>
        <taxon>Bacteria</taxon>
        <taxon>Pseudomonadati</taxon>
        <taxon>Pseudomonadota</taxon>
        <taxon>Gammaproteobacteria</taxon>
        <taxon>Nevskiales</taxon>
        <taxon>Nevskiaceae</taxon>
        <taxon>Hydrocarboniphaga</taxon>
    </lineage>
</organism>
<feature type="domain" description="DUF4399" evidence="2">
    <location>
        <begin position="75"/>
        <end position="166"/>
    </location>
</feature>
<dbReference type="Proteomes" id="UP000003704">
    <property type="component" value="Unassembled WGS sequence"/>
</dbReference>
<feature type="chain" id="PRO_5003714373" description="DUF4399 domain-containing protein" evidence="1">
    <location>
        <begin position="21"/>
        <end position="166"/>
    </location>
</feature>
<evidence type="ECO:0000259" key="2">
    <source>
        <dbReference type="Pfam" id="PF14347"/>
    </source>
</evidence>
<keyword evidence="1" id="KW-0732">Signal</keyword>
<keyword evidence="4" id="KW-1185">Reference proteome</keyword>
<dbReference type="EMBL" id="AKGD01000003">
    <property type="protein sequence ID" value="EIT68535.1"/>
    <property type="molecule type" value="Genomic_DNA"/>
</dbReference>
<proteinExistence type="predicted"/>
<reference evidence="3 4" key="1">
    <citation type="journal article" date="2012" name="J. Bacteriol.">
        <title>Genome Sequence of n-Alkane-Degrading Hydrocarboniphaga effusa Strain AP103T (ATCC BAA-332T).</title>
        <authorList>
            <person name="Chang H.K."/>
            <person name="Zylstra G.J."/>
            <person name="Chae J.C."/>
        </authorList>
    </citation>
    <scope>NUCLEOTIDE SEQUENCE [LARGE SCALE GENOMIC DNA]</scope>
    <source>
        <strain evidence="3 4">AP103</strain>
    </source>
</reference>
<dbReference type="PATRIC" id="fig|1172194.4.peg.3620"/>
<feature type="signal peptide" evidence="1">
    <location>
        <begin position="1"/>
        <end position="20"/>
    </location>
</feature>
<dbReference type="Pfam" id="PF14347">
    <property type="entry name" value="DUF4399"/>
    <property type="match status" value="1"/>
</dbReference>
<protein>
    <recommendedName>
        <fullName evidence="2">DUF4399 domain-containing protein</fullName>
    </recommendedName>
</protein>
<dbReference type="AlphaFoldDB" id="I8T3Q6"/>
<evidence type="ECO:0000256" key="1">
    <source>
        <dbReference type="SAM" id="SignalP"/>
    </source>
</evidence>
<evidence type="ECO:0000313" key="3">
    <source>
        <dbReference type="EMBL" id="EIT68535.1"/>
    </source>
</evidence>
<accession>I8T3Q6</accession>
<comment type="caution">
    <text evidence="3">The sequence shown here is derived from an EMBL/GenBank/DDBJ whole genome shotgun (WGS) entry which is preliminary data.</text>
</comment>